<keyword evidence="9" id="KW-1185">Reference proteome</keyword>
<accession>A0ABN6T333</accession>
<keyword evidence="3" id="KW-1134">Transmembrane beta strand</keyword>
<evidence type="ECO:0000256" key="2">
    <source>
        <dbReference type="ARBA" id="ARBA00022448"/>
    </source>
</evidence>
<dbReference type="InterPro" id="IPR057601">
    <property type="entry name" value="Oar-like_b-barrel"/>
</dbReference>
<name>A0ABN6T333_9BURK</name>
<dbReference type="PANTHER" id="PTHR30069:SF46">
    <property type="entry name" value="OAR PROTEIN"/>
    <property type="match status" value="1"/>
</dbReference>
<gene>
    <name evidence="8" type="ORF">MasN3_02070</name>
</gene>
<organism evidence="8 9">
    <name type="scientific">Massilia varians</name>
    <dbReference type="NCBI Taxonomy" id="457921"/>
    <lineage>
        <taxon>Bacteria</taxon>
        <taxon>Pseudomonadati</taxon>
        <taxon>Pseudomonadota</taxon>
        <taxon>Betaproteobacteria</taxon>
        <taxon>Burkholderiales</taxon>
        <taxon>Oxalobacteraceae</taxon>
        <taxon>Telluria group</taxon>
        <taxon>Massilia</taxon>
    </lineage>
</organism>
<proteinExistence type="predicted"/>
<dbReference type="Pfam" id="PF25183">
    <property type="entry name" value="OMP_b-brl_4"/>
    <property type="match status" value="1"/>
</dbReference>
<keyword evidence="6" id="KW-0998">Cell outer membrane</keyword>
<evidence type="ECO:0000256" key="1">
    <source>
        <dbReference type="ARBA" id="ARBA00004571"/>
    </source>
</evidence>
<dbReference type="SUPFAM" id="SSF56935">
    <property type="entry name" value="Porins"/>
    <property type="match status" value="1"/>
</dbReference>
<comment type="subcellular location">
    <subcellularLocation>
        <location evidence="1">Cell outer membrane</location>
        <topology evidence="1">Multi-pass membrane protein</topology>
    </subcellularLocation>
</comment>
<sequence>MSSRTTSRKPNGMIKVDFMPTDAHRLELTAISNEREEEILDYNRDIVTRPNQKNLTYHLGEPAISKVTSGGEILIGKYTGYLTDNLTVSALVGAVNDQVAHTVGARNAGQDCPVVLDVDQTEIGCWAMPFPGAPVRDAKARPTDEDKRRAFRFDVDYSLGSHTLRAGVDHQKFTSYAGGQSSYSGGYYWRYFVSPNGTVNGVPNVVAPGGQYVRRRESVTTGGSFEVENSAYYEEDNWKLTQNVLLYGGLRSESFDNKNGDGVSFAKADHLLAPRLGFAWDVQGDATLKVYANAGRYYIPIASNTNIRATQGELFEQRFYTFTGRDPRTQGPVGVSANDFGVPQIVGDGSLPHPATIADTKLKPMSQDEFILGFQKALASGWSMGVKASHRKVQNGMDDFCSHMGFERWAADNGHKNFDSSTMAQCILLNPGNDVNLQMDLNNDGKLTEVVVPAKYLGLERYTRNYSSLEFTAERPFNGTWGVAASYTLSKVKGTAEGYVNSVINQEDAGISQDFDFASLTHGSHGYLSNDRRHMFKMYGNYALTSELRLGFNAVLSSGRPVSCIGFVPESADDYADAANYTTASSYYCLKSGGTSTLVPRGTAGRTPWTGSLDLQLAYMPRIGQGKLTLQADVFNVFNSQKAVEFDERRDYSRDTVGEGKLNLNYMQPTSFQIPRSVRVTARYEF</sequence>
<evidence type="ECO:0000313" key="8">
    <source>
        <dbReference type="EMBL" id="BDT56713.1"/>
    </source>
</evidence>
<keyword evidence="5" id="KW-0472">Membrane</keyword>
<dbReference type="Proteomes" id="UP001163336">
    <property type="component" value="Chromosome"/>
</dbReference>
<dbReference type="RefSeq" id="WP_281911555.1">
    <property type="nucleotide sequence ID" value="NZ_AP026966.1"/>
</dbReference>
<dbReference type="EMBL" id="AP026966">
    <property type="protein sequence ID" value="BDT56713.1"/>
    <property type="molecule type" value="Genomic_DNA"/>
</dbReference>
<evidence type="ECO:0000256" key="5">
    <source>
        <dbReference type="ARBA" id="ARBA00023136"/>
    </source>
</evidence>
<evidence type="ECO:0000256" key="4">
    <source>
        <dbReference type="ARBA" id="ARBA00022692"/>
    </source>
</evidence>
<reference evidence="8" key="1">
    <citation type="submission" date="2022-11" db="EMBL/GenBank/DDBJ databases">
        <title>Isolation and characterization of PLA-degrading bacterium Massilia sp. from Antarctic soil.</title>
        <authorList>
            <person name="Sato K."/>
            <person name="Gomez-Fuentes C."/>
            <person name="Ahmad S.A."/>
            <person name="Zulkharnain A."/>
        </authorList>
    </citation>
    <scope>NUCLEOTIDE SEQUENCE</scope>
    <source>
        <strain evidence="8">N-3</strain>
    </source>
</reference>
<dbReference type="InterPro" id="IPR039426">
    <property type="entry name" value="TonB-dep_rcpt-like"/>
</dbReference>
<evidence type="ECO:0000313" key="9">
    <source>
        <dbReference type="Proteomes" id="UP001163336"/>
    </source>
</evidence>
<evidence type="ECO:0000256" key="3">
    <source>
        <dbReference type="ARBA" id="ARBA00022452"/>
    </source>
</evidence>
<evidence type="ECO:0000259" key="7">
    <source>
        <dbReference type="Pfam" id="PF25183"/>
    </source>
</evidence>
<evidence type="ECO:0000256" key="6">
    <source>
        <dbReference type="ARBA" id="ARBA00023237"/>
    </source>
</evidence>
<dbReference type="Gene3D" id="2.40.170.20">
    <property type="entry name" value="TonB-dependent receptor, beta-barrel domain"/>
    <property type="match status" value="1"/>
</dbReference>
<dbReference type="InterPro" id="IPR036942">
    <property type="entry name" value="Beta-barrel_TonB_sf"/>
</dbReference>
<dbReference type="PANTHER" id="PTHR30069">
    <property type="entry name" value="TONB-DEPENDENT OUTER MEMBRANE RECEPTOR"/>
    <property type="match status" value="1"/>
</dbReference>
<keyword evidence="4" id="KW-0812">Transmembrane</keyword>
<feature type="domain" description="TonB-dependent transporter Oar-like beta-barrel" evidence="7">
    <location>
        <begin position="267"/>
        <end position="545"/>
    </location>
</feature>
<protein>
    <recommendedName>
        <fullName evidence="7">TonB-dependent transporter Oar-like beta-barrel domain-containing protein</fullName>
    </recommendedName>
</protein>
<keyword evidence="2" id="KW-0813">Transport</keyword>